<accession>A0ABT9U5B2</accession>
<evidence type="ECO:0000313" key="2">
    <source>
        <dbReference type="Proteomes" id="UP001229346"/>
    </source>
</evidence>
<reference evidence="1 2" key="1">
    <citation type="submission" date="2023-07" db="EMBL/GenBank/DDBJ databases">
        <title>Sorghum-associated microbial communities from plants grown in Nebraska, USA.</title>
        <authorList>
            <person name="Schachtman D."/>
        </authorList>
    </citation>
    <scope>NUCLEOTIDE SEQUENCE [LARGE SCALE GENOMIC DNA]</scope>
    <source>
        <strain evidence="1 2">CC482</strain>
    </source>
</reference>
<gene>
    <name evidence="1" type="ORF">J2T15_004286</name>
</gene>
<name>A0ABT9U5B2_PAEHA</name>
<dbReference type="RefSeq" id="WP_307206221.1">
    <property type="nucleotide sequence ID" value="NZ_JAUSSU010000009.1"/>
</dbReference>
<keyword evidence="2" id="KW-1185">Reference proteome</keyword>
<evidence type="ECO:0000313" key="1">
    <source>
        <dbReference type="EMBL" id="MDQ0114829.1"/>
    </source>
</evidence>
<evidence type="ECO:0008006" key="3">
    <source>
        <dbReference type="Google" id="ProtNLM"/>
    </source>
</evidence>
<comment type="caution">
    <text evidence="1">The sequence shown here is derived from an EMBL/GenBank/DDBJ whole genome shotgun (WGS) entry which is preliminary data.</text>
</comment>
<dbReference type="InterPro" id="IPR039498">
    <property type="entry name" value="NTP_transf_5"/>
</dbReference>
<proteinExistence type="predicted"/>
<dbReference type="EMBL" id="JAUSSU010000009">
    <property type="protein sequence ID" value="MDQ0114829.1"/>
    <property type="molecule type" value="Genomic_DNA"/>
</dbReference>
<dbReference type="Pfam" id="PF14907">
    <property type="entry name" value="NTP_transf_5"/>
    <property type="match status" value="1"/>
</dbReference>
<protein>
    <recommendedName>
        <fullName evidence="3">Renal dipeptidase</fullName>
    </recommendedName>
</protein>
<organism evidence="1 2">
    <name type="scientific">Paenibacillus harenae</name>
    <dbReference type="NCBI Taxonomy" id="306543"/>
    <lineage>
        <taxon>Bacteria</taxon>
        <taxon>Bacillati</taxon>
        <taxon>Bacillota</taxon>
        <taxon>Bacilli</taxon>
        <taxon>Bacillales</taxon>
        <taxon>Paenibacillaceae</taxon>
        <taxon>Paenibacillus</taxon>
    </lineage>
</organism>
<dbReference type="Proteomes" id="UP001229346">
    <property type="component" value="Unassembled WGS sequence"/>
</dbReference>
<sequence>MSKPFTLDKEGLSTEMQLLLAFIRSGSAEEIGEIPERMFKEANWESFVDLSIHHRLHPYLYHKLKGISEALIPSRVIHILQTEYRVNTFQMLQLCGEMERLDKIFTGYNIRALYLKGPVLAKELYGDISLRTSCDLDLLVPIADLHKVEDLLITLGYSKDEYIHTILNDWKWRHHHFTFYHAEQNMKIEVHWRLNPAPSVEPGFEQLWERRRISSLSSHPIHYLGREDLFQFLVSHGARHGWSRLRWLLDIKQLAEQQLDGSKLKTILRKHHYSYIGGQALSLASELLGATIQADLHGLAANSRSQRLAQQAMFYLGQMINLHTVPVPRDVDRYHKRHMFALLTTRLKLQYVLSVLFPYPEDAETLPLPKSLHVLYFPLRPFLWGWRKMTAERK</sequence>